<dbReference type="UniPathway" id="UPA00056">
    <property type="reaction ID" value="UER00093"/>
</dbReference>
<dbReference type="FunFam" id="3.90.550.10:FF:000003">
    <property type="entry name" value="2-C-methyl-D-erythritol 4-phosphate cytidylyltransferase"/>
    <property type="match status" value="1"/>
</dbReference>
<dbReference type="InterPro" id="IPR050088">
    <property type="entry name" value="IspD/TarI_cytidylyltransf_bact"/>
</dbReference>
<dbReference type="GO" id="GO:0019288">
    <property type="term" value="P:isopentenyl diphosphate biosynthetic process, methylerythritol 4-phosphate pathway"/>
    <property type="evidence" value="ECO:0007669"/>
    <property type="project" value="UniProtKB-UniRule"/>
</dbReference>
<dbReference type="Gene3D" id="3.90.550.10">
    <property type="entry name" value="Spore Coat Polysaccharide Biosynthesis Protein SpsA, Chain A"/>
    <property type="match status" value="1"/>
</dbReference>
<keyword evidence="2 4" id="KW-0548">Nucleotidyltransferase</keyword>
<evidence type="ECO:0000256" key="1">
    <source>
        <dbReference type="ARBA" id="ARBA00022679"/>
    </source>
</evidence>
<dbReference type="HAMAP" id="MF_00108">
    <property type="entry name" value="IspD"/>
    <property type="match status" value="1"/>
</dbReference>
<dbReference type="CDD" id="cd02516">
    <property type="entry name" value="CDP-ME_synthetase"/>
    <property type="match status" value="1"/>
</dbReference>
<organism evidence="5 6">
    <name type="scientific">Pseudobutyrivibrio ruminis</name>
    <dbReference type="NCBI Taxonomy" id="46206"/>
    <lineage>
        <taxon>Bacteria</taxon>
        <taxon>Bacillati</taxon>
        <taxon>Bacillota</taxon>
        <taxon>Clostridia</taxon>
        <taxon>Lachnospirales</taxon>
        <taxon>Lachnospiraceae</taxon>
        <taxon>Pseudobutyrivibrio</taxon>
    </lineage>
</organism>
<comment type="pathway">
    <text evidence="4">Isoprenoid biosynthesis; isopentenyl diphosphate biosynthesis via DXP pathway; isopentenyl diphosphate from 1-deoxy-D-xylulose 5-phosphate: step 2/6.</text>
</comment>
<dbReference type="InterPro" id="IPR029044">
    <property type="entry name" value="Nucleotide-diphossugar_trans"/>
</dbReference>
<feature type="site" description="Positions MEP for the nucleophilic attack" evidence="4">
    <location>
        <position position="153"/>
    </location>
</feature>
<keyword evidence="6" id="KW-1185">Reference proteome</keyword>
<dbReference type="EMBL" id="FNZX01000013">
    <property type="protein sequence ID" value="SEK86636.1"/>
    <property type="molecule type" value="Genomic_DNA"/>
</dbReference>
<dbReference type="Pfam" id="PF01128">
    <property type="entry name" value="IspD"/>
    <property type="match status" value="1"/>
</dbReference>
<evidence type="ECO:0000313" key="5">
    <source>
        <dbReference type="EMBL" id="SEK86636.1"/>
    </source>
</evidence>
<evidence type="ECO:0000256" key="3">
    <source>
        <dbReference type="ARBA" id="ARBA00023229"/>
    </source>
</evidence>
<keyword evidence="3 4" id="KW-0414">Isoprene biosynthesis</keyword>
<dbReference type="AlphaFoldDB" id="A0A1H7KJE8"/>
<gene>
    <name evidence="4" type="primary">ispD</name>
    <name evidence="5" type="ORF">SAMN02910377_02027</name>
</gene>
<feature type="site" description="Transition state stabilizer" evidence="4">
    <location>
        <position position="23"/>
    </location>
</feature>
<dbReference type="InterPro" id="IPR001228">
    <property type="entry name" value="IspD"/>
</dbReference>
<dbReference type="EC" id="2.7.7.60" evidence="4"/>
<dbReference type="PANTHER" id="PTHR32125">
    <property type="entry name" value="2-C-METHYL-D-ERYTHRITOL 4-PHOSPHATE CYTIDYLYLTRANSFERASE, CHLOROPLASTIC"/>
    <property type="match status" value="1"/>
</dbReference>
<proteinExistence type="inferred from homology"/>
<dbReference type="Proteomes" id="UP000182321">
    <property type="component" value="Unassembled WGS sequence"/>
</dbReference>
<keyword evidence="1 4" id="KW-0808">Transferase</keyword>
<accession>A0A1H7KJE8</accession>
<comment type="similarity">
    <text evidence="4">Belongs to the IspD/TarI cytidylyltransferase family. IspD subfamily.</text>
</comment>
<comment type="catalytic activity">
    <reaction evidence="4">
        <text>2-C-methyl-D-erythritol 4-phosphate + CTP + H(+) = 4-CDP-2-C-methyl-D-erythritol + diphosphate</text>
        <dbReference type="Rhea" id="RHEA:13429"/>
        <dbReference type="ChEBI" id="CHEBI:15378"/>
        <dbReference type="ChEBI" id="CHEBI:33019"/>
        <dbReference type="ChEBI" id="CHEBI:37563"/>
        <dbReference type="ChEBI" id="CHEBI:57823"/>
        <dbReference type="ChEBI" id="CHEBI:58262"/>
        <dbReference type="EC" id="2.7.7.60"/>
    </reaction>
</comment>
<dbReference type="SUPFAM" id="SSF53448">
    <property type="entry name" value="Nucleotide-diphospho-sugar transferases"/>
    <property type="match status" value="1"/>
</dbReference>
<protein>
    <recommendedName>
        <fullName evidence="4">2-C-methyl-D-erythritol 4-phosphate cytidylyltransferase</fullName>
        <ecNumber evidence="4">2.7.7.60</ecNumber>
    </recommendedName>
    <alternativeName>
        <fullName evidence="4">4-diphosphocytidyl-2C-methyl-D-erythritol synthase</fullName>
    </alternativeName>
    <alternativeName>
        <fullName evidence="4">MEP cytidylyltransferase</fullName>
        <shortName evidence="4">MCT</shortName>
    </alternativeName>
</protein>
<dbReference type="NCBIfam" id="TIGR00453">
    <property type="entry name" value="ispD"/>
    <property type="match status" value="1"/>
</dbReference>
<comment type="function">
    <text evidence="4">Catalyzes the formation of 4-diphosphocytidyl-2-C-methyl-D-erythritol from CTP and 2-C-methyl-D-erythritol 4-phosphate (MEP).</text>
</comment>
<sequence length="229" mass="25692">MNKFTAIVLAAGSGKRMEQEVPKQYMNIGGAPLMSHCLRTFQESKVTQIVLVVAPGDVEKCRKEIIERYHIDKCIAIVEGGEERYDSVYAGLQAINDGYVLIHDCARAFVTEDIIHRCMSAVALYESCVVGMPTKDTIKITDTHRKVLDTPDRSTVWTVQTPQCFEYNLIRGAYDKIMPNADTSITDDAMIVEMATDHDVHMIQGSYMNIKVTTPEDATFGEAILRNRH</sequence>
<evidence type="ECO:0000256" key="2">
    <source>
        <dbReference type="ARBA" id="ARBA00022695"/>
    </source>
</evidence>
<dbReference type="PANTHER" id="PTHR32125:SF4">
    <property type="entry name" value="2-C-METHYL-D-ERYTHRITOL 4-PHOSPHATE CYTIDYLYLTRANSFERASE, CHLOROPLASTIC"/>
    <property type="match status" value="1"/>
</dbReference>
<dbReference type="GO" id="GO:0050518">
    <property type="term" value="F:2-C-methyl-D-erythritol 4-phosphate cytidylyltransferase activity"/>
    <property type="evidence" value="ECO:0007669"/>
    <property type="project" value="UniProtKB-UniRule"/>
</dbReference>
<dbReference type="RefSeq" id="WP_044938538.1">
    <property type="nucleotide sequence ID" value="NZ_FNZX01000013.1"/>
</dbReference>
<name>A0A1H7KJE8_9FIRM</name>
<feature type="site" description="Transition state stabilizer" evidence="4">
    <location>
        <position position="16"/>
    </location>
</feature>
<reference evidence="6" key="1">
    <citation type="submission" date="2016-10" db="EMBL/GenBank/DDBJ databases">
        <authorList>
            <person name="Varghese N."/>
        </authorList>
    </citation>
    <scope>NUCLEOTIDE SEQUENCE [LARGE SCALE GENOMIC DNA]</scope>
    <source>
        <strain evidence="6">ACV-9</strain>
    </source>
</reference>
<dbReference type="InterPro" id="IPR034683">
    <property type="entry name" value="IspD/TarI"/>
</dbReference>
<evidence type="ECO:0000256" key="4">
    <source>
        <dbReference type="HAMAP-Rule" id="MF_00108"/>
    </source>
</evidence>
<feature type="site" description="Positions MEP for the nucleophilic attack" evidence="4">
    <location>
        <position position="211"/>
    </location>
</feature>
<evidence type="ECO:0000313" key="6">
    <source>
        <dbReference type="Proteomes" id="UP000182321"/>
    </source>
</evidence>